<dbReference type="OrthoDB" id="7458733at2759"/>
<evidence type="ECO:0000313" key="1">
    <source>
        <dbReference type="EMBL" id="CAD7661759.1"/>
    </source>
</evidence>
<dbReference type="AlphaFoldDB" id="A0A7R9MKE8"/>
<keyword evidence="2" id="KW-1185">Reference proteome</keyword>
<reference evidence="1" key="1">
    <citation type="submission" date="2020-11" db="EMBL/GenBank/DDBJ databases">
        <authorList>
            <person name="Tran Van P."/>
        </authorList>
    </citation>
    <scope>NUCLEOTIDE SEQUENCE</scope>
</reference>
<accession>A0A7R9MKE8</accession>
<proteinExistence type="predicted"/>
<sequence length="296" mass="34114">MDTLSEDDNFEALSLLNEQVLAESEANPLTKKSNKSLPLLDFISNYKSRISKDSLSCVGLSISLIRKLRQMYPKLSRSIALVSCEESVKDTGAYSMQSPNNVKEHCLVCVRITIEYKRSGYVLLDPGYHVARPVVVMEDMVYPNTSWFMSSSNPKVVKEYCYQLIDHQFIGWKVRETRNGCLDEWMNLIYVKRQFAKCLTITEKRSLIYSLKSLVIRNRKGPVAGLYSWIESKCLTLFFERDNGKRVQKKIDINQIANENIDEWLERIIHLMGTGDGDVKEKVKQLNQMLVTFKEA</sequence>
<protein>
    <submittedName>
        <fullName evidence="1">Uncharacterized protein</fullName>
    </submittedName>
</protein>
<gene>
    <name evidence="1" type="ORF">ONB1V03_LOCUS18319</name>
</gene>
<dbReference type="Proteomes" id="UP000728032">
    <property type="component" value="Unassembled WGS sequence"/>
</dbReference>
<dbReference type="EMBL" id="CAJPVJ010024943">
    <property type="protein sequence ID" value="CAG2178895.1"/>
    <property type="molecule type" value="Genomic_DNA"/>
</dbReference>
<organism evidence="1">
    <name type="scientific">Oppiella nova</name>
    <dbReference type="NCBI Taxonomy" id="334625"/>
    <lineage>
        <taxon>Eukaryota</taxon>
        <taxon>Metazoa</taxon>
        <taxon>Ecdysozoa</taxon>
        <taxon>Arthropoda</taxon>
        <taxon>Chelicerata</taxon>
        <taxon>Arachnida</taxon>
        <taxon>Acari</taxon>
        <taxon>Acariformes</taxon>
        <taxon>Sarcoptiformes</taxon>
        <taxon>Oribatida</taxon>
        <taxon>Brachypylina</taxon>
        <taxon>Oppioidea</taxon>
        <taxon>Oppiidae</taxon>
        <taxon>Oppiella</taxon>
    </lineage>
</organism>
<evidence type="ECO:0000313" key="2">
    <source>
        <dbReference type="Proteomes" id="UP000728032"/>
    </source>
</evidence>
<feature type="non-terminal residue" evidence="1">
    <location>
        <position position="296"/>
    </location>
</feature>
<dbReference type="EMBL" id="OC939768">
    <property type="protein sequence ID" value="CAD7661759.1"/>
    <property type="molecule type" value="Genomic_DNA"/>
</dbReference>
<name>A0A7R9MKE8_9ACAR</name>